<reference evidence="1" key="1">
    <citation type="submission" date="2013-04" db="EMBL/GenBank/DDBJ databases">
        <title>Comparative Genomics of Relapsing Fever Spirochetes.</title>
        <authorList>
            <person name="Schwan T.G."/>
            <person name="Raffel S.J."/>
            <person name="Porcella S.F."/>
            <person name="Martens C.A."/>
            <person name="Bruno D.P."/>
            <person name="Ricklefs S.M."/>
            <person name="Barbian K.B."/>
        </authorList>
    </citation>
    <scope>NUCLEOTIDE SEQUENCE</scope>
    <source>
        <strain evidence="1">YBT</strain>
        <plasmid evidence="1">unnamed</plasmid>
    </source>
</reference>
<organism evidence="1">
    <name type="scientific">Borrelia hermsii YBT</name>
    <dbReference type="NCBI Taxonomy" id="1313295"/>
    <lineage>
        <taxon>Bacteria</taxon>
        <taxon>Pseudomonadati</taxon>
        <taxon>Spirochaetota</taxon>
        <taxon>Spirochaetia</taxon>
        <taxon>Spirochaetales</taxon>
        <taxon>Borreliaceae</taxon>
        <taxon>Borrelia</taxon>
    </lineage>
</organism>
<evidence type="ECO:0000313" key="1">
    <source>
        <dbReference type="EMBL" id="AHH13210.1"/>
    </source>
</evidence>
<geneLocation type="plasmid" evidence="1">
    <name>unnamed</name>
</geneLocation>
<dbReference type="AlphaFoldDB" id="W5T1T1"/>
<dbReference type="InterPro" id="IPR003459">
    <property type="entry name" value="Borrelia_plasmid_OrfA"/>
</dbReference>
<dbReference type="EMBL" id="CP005714">
    <property type="protein sequence ID" value="AHH13210.1"/>
    <property type="molecule type" value="Genomic_DNA"/>
</dbReference>
<gene>
    <name evidence="1" type="ORF">BHO_0019700</name>
</gene>
<dbReference type="Pfam" id="PF02414">
    <property type="entry name" value="Borrelia_orfA"/>
    <property type="match status" value="1"/>
</dbReference>
<accession>W5T1T1</accession>
<keyword evidence="1" id="KW-0614">Plasmid</keyword>
<sequence length="395" mass="47292">MLNNSLLFSDYCVIIICSNSQNRRFNMRSTKKPTKKHQHKLIVLISTLNYMNLKFKKYTQSNILYYFNGNLRRNGHKETTLKTLQKYLYKLEKELSVTMNYYRHLGVNMGTEIYYKLKYSKKECYRIINKLFREKKEERHKDRVNASLEKRCNKKGSVEKGECIYNIYNKDKEEKKDIKEIEKLQVEKYAKKCNFRSSAFYSILNLKLEKDATIEVLKVLKRTENFIEKTKHKKKSNIKPKENKIASKQKELSRILDKTKVILKNKGYNSKQLEIQIQKVYEQYKDKPHFIIENNKYNDLEKIIGKLKKSVECVKAATKEDDKEIRNNIFSILLEQLRNKVDTSVLIPILKEYLNKQNKLEYNKVFSNYYYYEILELVKNDGNYLKLGEPKKITS</sequence>
<name>W5T1T1_BORHE</name>
<protein>
    <submittedName>
        <fullName evidence="1">Uncharacterized protein</fullName>
    </submittedName>
</protein>
<proteinExistence type="predicted"/>
<dbReference type="HOGENOM" id="CLU_066594_0_0_12"/>